<dbReference type="SUPFAM" id="SSF55035">
    <property type="entry name" value="NAD-binding domain of HMG-CoA reductase"/>
    <property type="match status" value="1"/>
</dbReference>
<dbReference type="SUPFAM" id="SSF56542">
    <property type="entry name" value="Substrate-binding domain of HMG-CoA reductase"/>
    <property type="match status" value="1"/>
</dbReference>
<dbReference type="PRINTS" id="PR00071">
    <property type="entry name" value="HMGCOARDTASE"/>
</dbReference>
<dbReference type="InterPro" id="IPR009029">
    <property type="entry name" value="HMG_CoA_Rdtase_sub-bd_dom_sf"/>
</dbReference>
<dbReference type="InterPro" id="IPR023076">
    <property type="entry name" value="HMG_CoA_Rdtase_CS"/>
</dbReference>
<dbReference type="PROSITE" id="PS50065">
    <property type="entry name" value="HMG_COA_REDUCTASE_4"/>
    <property type="match status" value="1"/>
</dbReference>
<evidence type="ECO:0000313" key="5">
    <source>
        <dbReference type="EMBL" id="TDA37994.1"/>
    </source>
</evidence>
<comment type="similarity">
    <text evidence="1 3">Belongs to the HMG-CoA reductase family.</text>
</comment>
<dbReference type="EMBL" id="QNVI01000061">
    <property type="protein sequence ID" value="TDA37994.1"/>
    <property type="molecule type" value="Genomic_DNA"/>
</dbReference>
<dbReference type="PANTHER" id="PTHR10572">
    <property type="entry name" value="3-HYDROXY-3-METHYLGLUTARYL-COENZYME A REDUCTASE"/>
    <property type="match status" value="1"/>
</dbReference>
<dbReference type="PANTHER" id="PTHR10572:SF24">
    <property type="entry name" value="3-HYDROXY-3-METHYLGLUTARYL-COENZYME A REDUCTASE"/>
    <property type="match status" value="1"/>
</dbReference>
<dbReference type="EMBL" id="RXIH01000001">
    <property type="protein sequence ID" value="RZN57886.1"/>
    <property type="molecule type" value="Genomic_DNA"/>
</dbReference>
<dbReference type="Proteomes" id="UP000317265">
    <property type="component" value="Unassembled WGS sequence"/>
</dbReference>
<dbReference type="Pfam" id="PF00368">
    <property type="entry name" value="HMG-CoA_red"/>
    <property type="match status" value="1"/>
</dbReference>
<dbReference type="Gene3D" id="1.10.8.660">
    <property type="match status" value="1"/>
</dbReference>
<protein>
    <recommendedName>
        <fullName evidence="3">3-hydroxy-3-methylglutaryl coenzyme A reductase</fullName>
        <shortName evidence="3">HMG-CoA reductase</shortName>
    </recommendedName>
</protein>
<reference evidence="4 6" key="2">
    <citation type="journal article" date="2019" name="Nat. Microbiol.">
        <title>Wide diversity of methane and short-chain alkane metabolisms in uncultured archaea.</title>
        <authorList>
            <person name="Borrel G."/>
            <person name="Adam P.S."/>
            <person name="McKay L.J."/>
            <person name="Chen L.X."/>
            <person name="Sierra-Garcia I.N."/>
            <person name="Sieber C.M."/>
            <person name="Letourneur Q."/>
            <person name="Ghozlane A."/>
            <person name="Andersen G.L."/>
            <person name="Li W.J."/>
            <person name="Hallam S.J."/>
            <person name="Muyzer G."/>
            <person name="de Oliveira V.M."/>
            <person name="Inskeep W.P."/>
            <person name="Banfield J.F."/>
            <person name="Gribaldo S."/>
        </authorList>
    </citation>
    <scope>NUCLEOTIDE SEQUENCE [LARGE SCALE GENOMIC DNA]</scope>
    <source>
        <strain evidence="4">Verst-YHS</strain>
    </source>
</reference>
<keyword evidence="2 3" id="KW-0560">Oxidoreductase</keyword>
<dbReference type="Proteomes" id="UP000316080">
    <property type="component" value="Unassembled WGS sequence"/>
</dbReference>
<evidence type="ECO:0000256" key="1">
    <source>
        <dbReference type="ARBA" id="ARBA00007661"/>
    </source>
</evidence>
<evidence type="ECO:0000256" key="2">
    <source>
        <dbReference type="ARBA" id="ARBA00023002"/>
    </source>
</evidence>
<evidence type="ECO:0000313" key="7">
    <source>
        <dbReference type="Proteomes" id="UP000317265"/>
    </source>
</evidence>
<dbReference type="CDD" id="cd00644">
    <property type="entry name" value="HMG-CoA_reductase_classII"/>
    <property type="match status" value="1"/>
</dbReference>
<dbReference type="InterPro" id="IPR004553">
    <property type="entry name" value="HMG_CoA_Rdtase_bac-typ"/>
</dbReference>
<dbReference type="AlphaFoldDB" id="A0A520KH37"/>
<dbReference type="Gene3D" id="3.90.770.10">
    <property type="entry name" value="3-hydroxy-3-methylglutaryl-coenzyme A Reductase, Chain A, domain 2"/>
    <property type="match status" value="2"/>
</dbReference>
<evidence type="ECO:0000313" key="6">
    <source>
        <dbReference type="Proteomes" id="UP000316080"/>
    </source>
</evidence>
<dbReference type="GO" id="GO:0015936">
    <property type="term" value="P:coenzyme A metabolic process"/>
    <property type="evidence" value="ECO:0007669"/>
    <property type="project" value="InterPro"/>
</dbReference>
<dbReference type="NCBIfam" id="TIGR00532">
    <property type="entry name" value="HMG_CoA_R_NAD"/>
    <property type="match status" value="1"/>
</dbReference>
<comment type="caution">
    <text evidence="4">The sequence shown here is derived from an EMBL/GenBank/DDBJ whole genome shotgun (WGS) entry which is preliminary data.</text>
</comment>
<evidence type="ECO:0000313" key="4">
    <source>
        <dbReference type="EMBL" id="RZN57886.1"/>
    </source>
</evidence>
<gene>
    <name evidence="5" type="ORF">DSO09_05665</name>
    <name evidence="4" type="ORF">EF809_00300</name>
</gene>
<evidence type="ECO:0000256" key="3">
    <source>
        <dbReference type="RuleBase" id="RU361219"/>
    </source>
</evidence>
<accession>A0A520KH37</accession>
<proteinExistence type="inferred from homology"/>
<name>A0A520KH37_9CREN</name>
<sequence>MERGTSRIPGFYKMSIEERRRIIKELIKLTDDDIRTLNSGLDISIADRMIENVIGLTQLPLGIAVNFRINGKDYLIPMAIEEPSVVAAASHAAKLALPEGFKAESTESIMRGQIQVIDVPNLNEAIKKIEENKALLISKSNEFIKELVSLGGGVRNLSTKIIGPPDDKMLIVEFFIDCKDAMGANTVDTVLEGIAPEIEKLTNGRVLLRILSNLSTERMVKASVIYKKEVIGGENVVNDIIRAYKFALYDPYRAATHNKGIMNGIIAVALATANDTRAIEAGAHAYASLSGRYMPLSRWYKNENGDLVGELKLPLAVGIVGGAIRTHPIAKLCLKILNVKSARELGEVMCAVGLAQNFAALRALATEGIQRGHMELHARNIAITAGAYGDMIDKVVEILVKERNFSISRAKEIINSLKK</sequence>
<dbReference type="InterPro" id="IPR009023">
    <property type="entry name" value="HMG_CoA_Rdtase_NAD(P)-bd_sf"/>
</dbReference>
<dbReference type="InterPro" id="IPR002202">
    <property type="entry name" value="HMG_CoA_Rdtase"/>
</dbReference>
<reference evidence="5 7" key="1">
    <citation type="journal article" date="2019" name="Nat. Microbiol.">
        <title>Expanding anaerobic alkane metabolism in the domain of Archaea.</title>
        <authorList>
            <person name="Wang Y."/>
            <person name="Wegener G."/>
            <person name="Hou J."/>
            <person name="Wang F."/>
            <person name="Xiao X."/>
        </authorList>
    </citation>
    <scope>NUCLEOTIDE SEQUENCE [LARGE SCALE GENOMIC DNA]</scope>
    <source>
        <strain evidence="5">WYZ-LMO11</strain>
    </source>
</reference>
<dbReference type="InterPro" id="IPR023074">
    <property type="entry name" value="HMG_CoA_Rdtase_cat_sf"/>
</dbReference>
<dbReference type="GO" id="GO:0004420">
    <property type="term" value="F:hydroxymethylglutaryl-CoA reductase (NADPH) activity"/>
    <property type="evidence" value="ECO:0007669"/>
    <property type="project" value="InterPro"/>
</dbReference>
<dbReference type="PROSITE" id="PS01192">
    <property type="entry name" value="HMG_COA_REDUCTASE_3"/>
    <property type="match status" value="1"/>
</dbReference>
<organism evidence="4 6">
    <name type="scientific">Thermoproteota archaeon</name>
    <dbReference type="NCBI Taxonomy" id="2056631"/>
    <lineage>
        <taxon>Archaea</taxon>
        <taxon>Thermoproteota</taxon>
    </lineage>
</organism>